<evidence type="ECO:0000313" key="2">
    <source>
        <dbReference type="Proteomes" id="UP000016426"/>
    </source>
</evidence>
<comment type="caution">
    <text evidence="1">The sequence shown here is derived from an EMBL/GenBank/DDBJ whole genome shotgun (WGS) entry which is preliminary data.</text>
</comment>
<protein>
    <submittedName>
        <fullName evidence="1">Uncharacterized protein</fullName>
    </submittedName>
</protein>
<proteinExistence type="predicted"/>
<organism evidence="1 2">
    <name type="scientific">Pseudogulbenkiania ferrooxidans EGD-HP2</name>
    <dbReference type="NCBI Taxonomy" id="1388764"/>
    <lineage>
        <taxon>Bacteria</taxon>
        <taxon>Pseudomonadati</taxon>
        <taxon>Pseudomonadota</taxon>
        <taxon>Betaproteobacteria</taxon>
        <taxon>Neisseriales</taxon>
        <taxon>Chromobacteriaceae</taxon>
        <taxon>Pseudogulbenkiania</taxon>
    </lineage>
</organism>
<dbReference type="Proteomes" id="UP000016426">
    <property type="component" value="Unassembled WGS sequence"/>
</dbReference>
<accession>A0ABN0NAW9</accession>
<sequence>MPPRNHPAVTDFIPVIPAHSNYFDLIIDQSNFSSIKSKKSKRLRQNRLNNPDIFKPTWLRCQNEKFKSIQRKILKNTSRTIQIYFFQNNN</sequence>
<name>A0ABN0NAW9_9NEIS</name>
<gene>
    <name evidence="1" type="ORF">O166_03000</name>
</gene>
<dbReference type="EMBL" id="AVPH01000046">
    <property type="protein sequence ID" value="ERE18828.1"/>
    <property type="molecule type" value="Genomic_DNA"/>
</dbReference>
<evidence type="ECO:0000313" key="1">
    <source>
        <dbReference type="EMBL" id="ERE18828.1"/>
    </source>
</evidence>
<keyword evidence="2" id="KW-1185">Reference proteome</keyword>
<reference evidence="1 2" key="1">
    <citation type="journal article" date="2013" name="Genome Announc.">
        <title>Genome Sequence of the Pigment-Producing Bacterium Pseudogulbenkiania ferrooxidans, Isolated from Loktak Lake.</title>
        <authorList>
            <person name="Puranik S."/>
            <person name="Talkal R."/>
            <person name="Qureshi A."/>
            <person name="Khardenavis A."/>
            <person name="Kapley A."/>
            <person name="Purohit H.J."/>
        </authorList>
    </citation>
    <scope>NUCLEOTIDE SEQUENCE [LARGE SCALE GENOMIC DNA]</scope>
    <source>
        <strain evidence="1 2">EGD-HP2</strain>
    </source>
</reference>